<dbReference type="OrthoDB" id="8255887at2"/>
<dbReference type="EMBL" id="LBJQ01000084">
    <property type="protein sequence ID" value="RXH25845.1"/>
    <property type="molecule type" value="Genomic_DNA"/>
</dbReference>
<evidence type="ECO:0008006" key="4">
    <source>
        <dbReference type="Google" id="ProtNLM"/>
    </source>
</evidence>
<name>A0A4Q0RZD8_9BRAD</name>
<sequence>MRAEVISRAIREKFFYKVEAAGSRIGLSRAQSYRAVELGQIPAERHGKFLLVPRKRWDAEVKRLLRGPSHAKPRRSRKPAEVASAS</sequence>
<keyword evidence="3" id="KW-1185">Reference proteome</keyword>
<dbReference type="Proteomes" id="UP000289546">
    <property type="component" value="Unassembled WGS sequence"/>
</dbReference>
<proteinExistence type="predicted"/>
<dbReference type="AlphaFoldDB" id="A0A4Q0RZD8"/>
<comment type="caution">
    <text evidence="2">The sequence shown here is derived from an EMBL/GenBank/DDBJ whole genome shotgun (WGS) entry which is preliminary data.</text>
</comment>
<evidence type="ECO:0000313" key="2">
    <source>
        <dbReference type="EMBL" id="RXH25845.1"/>
    </source>
</evidence>
<evidence type="ECO:0000256" key="1">
    <source>
        <dbReference type="SAM" id="MobiDB-lite"/>
    </source>
</evidence>
<feature type="region of interest" description="Disordered" evidence="1">
    <location>
        <begin position="63"/>
        <end position="86"/>
    </location>
</feature>
<protein>
    <recommendedName>
        <fullName evidence="4">Helix-turn-helix domain-containing protein</fullName>
    </recommendedName>
</protein>
<organism evidence="2 3">
    <name type="scientific">Bradyrhizobium nanningense</name>
    <dbReference type="NCBI Taxonomy" id="1325118"/>
    <lineage>
        <taxon>Bacteria</taxon>
        <taxon>Pseudomonadati</taxon>
        <taxon>Pseudomonadota</taxon>
        <taxon>Alphaproteobacteria</taxon>
        <taxon>Hyphomicrobiales</taxon>
        <taxon>Nitrobacteraceae</taxon>
        <taxon>Bradyrhizobium</taxon>
    </lineage>
</organism>
<evidence type="ECO:0000313" key="3">
    <source>
        <dbReference type="Proteomes" id="UP000289546"/>
    </source>
</evidence>
<accession>A0A4Q0RZD8</accession>
<gene>
    <name evidence="2" type="ORF">XH99_22320</name>
</gene>
<reference evidence="2 3" key="1">
    <citation type="submission" date="2015-04" db="EMBL/GenBank/DDBJ databases">
        <title>Comparative genomics of rhizobia nodulating Arachis hypogaea in China.</title>
        <authorList>
            <person name="Li Y."/>
        </authorList>
    </citation>
    <scope>NUCLEOTIDE SEQUENCE [LARGE SCALE GENOMIC DNA]</scope>
    <source>
        <strain evidence="2 3">CCBAU 51757</strain>
    </source>
</reference>
<dbReference type="RefSeq" id="WP_128920079.1">
    <property type="nucleotide sequence ID" value="NZ_LBJC01000030.1"/>
</dbReference>